<dbReference type="Proteomes" id="UP000031668">
    <property type="component" value="Unassembled WGS sequence"/>
</dbReference>
<dbReference type="EMBL" id="JWZT01000046">
    <property type="protein sequence ID" value="KII75055.1"/>
    <property type="molecule type" value="Genomic_DNA"/>
</dbReference>
<protein>
    <submittedName>
        <fullName evidence="2">Uncharacterized protein</fullName>
    </submittedName>
</protein>
<dbReference type="AlphaFoldDB" id="A0A0C2NFB5"/>
<evidence type="ECO:0000313" key="3">
    <source>
        <dbReference type="Proteomes" id="UP000031668"/>
    </source>
</evidence>
<proteinExistence type="predicted"/>
<evidence type="ECO:0000256" key="1">
    <source>
        <dbReference type="SAM" id="Phobius"/>
    </source>
</evidence>
<keyword evidence="1" id="KW-0472">Membrane</keyword>
<evidence type="ECO:0000313" key="2">
    <source>
        <dbReference type="EMBL" id="KII75055.1"/>
    </source>
</evidence>
<accession>A0A0C2NFB5</accession>
<sequence length="102" mass="12265">MNRVLSFIQRTGINDDFKAIVETLFIFFTPLVFSYGLANFARSLRLSNRNTRPMTNEERQRLTQFYIKMMDDTFRSIENRDPFAREEDELDIVEEEDDYGYE</sequence>
<organism evidence="2 3">
    <name type="scientific">Thelohanellus kitauei</name>
    <name type="common">Myxosporean</name>
    <dbReference type="NCBI Taxonomy" id="669202"/>
    <lineage>
        <taxon>Eukaryota</taxon>
        <taxon>Metazoa</taxon>
        <taxon>Cnidaria</taxon>
        <taxon>Myxozoa</taxon>
        <taxon>Myxosporea</taxon>
        <taxon>Bivalvulida</taxon>
        <taxon>Platysporina</taxon>
        <taxon>Myxobolidae</taxon>
        <taxon>Thelohanellus</taxon>
    </lineage>
</organism>
<comment type="caution">
    <text evidence="2">The sequence shown here is derived from an EMBL/GenBank/DDBJ whole genome shotgun (WGS) entry which is preliminary data.</text>
</comment>
<keyword evidence="1" id="KW-1133">Transmembrane helix</keyword>
<gene>
    <name evidence="2" type="ORF">RF11_03127</name>
</gene>
<name>A0A0C2NFB5_THEKT</name>
<feature type="transmembrane region" description="Helical" evidence="1">
    <location>
        <begin position="20"/>
        <end position="41"/>
    </location>
</feature>
<keyword evidence="1" id="KW-0812">Transmembrane</keyword>
<reference evidence="2 3" key="1">
    <citation type="journal article" date="2014" name="Genome Biol. Evol.">
        <title>The genome of the myxosporean Thelohanellus kitauei shows adaptations to nutrient acquisition within its fish host.</title>
        <authorList>
            <person name="Yang Y."/>
            <person name="Xiong J."/>
            <person name="Zhou Z."/>
            <person name="Huo F."/>
            <person name="Miao W."/>
            <person name="Ran C."/>
            <person name="Liu Y."/>
            <person name="Zhang J."/>
            <person name="Feng J."/>
            <person name="Wang M."/>
            <person name="Wang M."/>
            <person name="Wang L."/>
            <person name="Yao B."/>
        </authorList>
    </citation>
    <scope>NUCLEOTIDE SEQUENCE [LARGE SCALE GENOMIC DNA]</scope>
    <source>
        <strain evidence="2">Wuqing</strain>
    </source>
</reference>
<keyword evidence="3" id="KW-1185">Reference proteome</keyword>